<gene>
    <name evidence="4" type="ORF">PEVE_00037012</name>
</gene>
<organism evidence="4 5">
    <name type="scientific">Porites evermanni</name>
    <dbReference type="NCBI Taxonomy" id="104178"/>
    <lineage>
        <taxon>Eukaryota</taxon>
        <taxon>Metazoa</taxon>
        <taxon>Cnidaria</taxon>
        <taxon>Anthozoa</taxon>
        <taxon>Hexacorallia</taxon>
        <taxon>Scleractinia</taxon>
        <taxon>Fungiina</taxon>
        <taxon>Poritidae</taxon>
        <taxon>Porites</taxon>
    </lineage>
</organism>
<sequence>MVCNFRTLAGGMILVGSGLALRSCSSFEEYSDAFNEVVLPAFTKLVEPSESSLCFTVLAKTPSALKELWNIYNNKTLKNRLQNFLVTEDIKQLASGEEMEVTVYIDEKEYREAYLDLMFQKNQAADNISQEGGRRRRNSDSFLSLSPKEDEITLMLLNQAENKWNFKMQILEIEIDKLKRELAICGEDGYKFMKGRTGSTLTRTKYVKCFRVETSYEDLQRPQNGRRRHSDSDLYCKGRNEEVGERDDEQEQCLGEEKYSFIQKYLEQVHETSSVVTSTGESGFVTEGTASEAGHLEDRADPTPRLEHVDRRVISKIHDRLDSDDDALKRVLDSFGITKMQRLRLSDFSSIFRLFPDTPVTMLKDVFEALQLYDLLLLEIKSAIKSHRSLQLAYTLDEIKKLNGVADLPTTYHSCGAVLIITDDENVSSASAIKTFFTDLDDKSDVTEILLQDIPTLRHLYEEINVMILEIVNFLEGETQGQTKSSLYLYLSWLMDALHELKPRIRQGGSGVRDVVLRLMQSMNGIVSFVRMKLRLVTDELKSFLQSTIVTAERIQANLTQLIQSPEWFVIEDKKEKKNFQENVAAVINRWIHRQDYFSFFAVFHFSFDPFRPVPKAILSELMSAITNKLKFVVCPYNHYTYPALSGPETLLVAHDCWARAYVKMLPEILNKRLQTLDVKSMMSELKRSSSETPITKDTLSSVHRFKRKEGACLS</sequence>
<name>A0ABN8LF71_9CNID</name>
<keyword evidence="1" id="KW-0175">Coiled coil</keyword>
<dbReference type="Proteomes" id="UP001159427">
    <property type="component" value="Unassembled WGS sequence"/>
</dbReference>
<keyword evidence="5" id="KW-1185">Reference proteome</keyword>
<keyword evidence="3" id="KW-0732">Signal</keyword>
<feature type="chain" id="PRO_5045555796" evidence="3">
    <location>
        <begin position="21"/>
        <end position="715"/>
    </location>
</feature>
<evidence type="ECO:0000256" key="3">
    <source>
        <dbReference type="SAM" id="SignalP"/>
    </source>
</evidence>
<proteinExistence type="predicted"/>
<protein>
    <submittedName>
        <fullName evidence="4">Uncharacterized protein</fullName>
    </submittedName>
</protein>
<reference evidence="4 5" key="1">
    <citation type="submission" date="2022-05" db="EMBL/GenBank/DDBJ databases">
        <authorList>
            <consortium name="Genoscope - CEA"/>
            <person name="William W."/>
        </authorList>
    </citation>
    <scope>NUCLEOTIDE SEQUENCE [LARGE SCALE GENOMIC DNA]</scope>
</reference>
<evidence type="ECO:0000313" key="5">
    <source>
        <dbReference type="Proteomes" id="UP001159427"/>
    </source>
</evidence>
<evidence type="ECO:0000313" key="4">
    <source>
        <dbReference type="EMBL" id="CAH3014182.1"/>
    </source>
</evidence>
<feature type="region of interest" description="Disordered" evidence="2">
    <location>
        <begin position="277"/>
        <end position="301"/>
    </location>
</feature>
<dbReference type="EMBL" id="CALNXI010000006">
    <property type="protein sequence ID" value="CAH3014182.1"/>
    <property type="molecule type" value="Genomic_DNA"/>
</dbReference>
<accession>A0ABN8LF71</accession>
<comment type="caution">
    <text evidence="4">The sequence shown here is derived from an EMBL/GenBank/DDBJ whole genome shotgun (WGS) entry which is preliminary data.</text>
</comment>
<evidence type="ECO:0000256" key="1">
    <source>
        <dbReference type="SAM" id="Coils"/>
    </source>
</evidence>
<feature type="signal peptide" evidence="3">
    <location>
        <begin position="1"/>
        <end position="20"/>
    </location>
</feature>
<evidence type="ECO:0000256" key="2">
    <source>
        <dbReference type="SAM" id="MobiDB-lite"/>
    </source>
</evidence>
<feature type="compositionally biased region" description="Low complexity" evidence="2">
    <location>
        <begin position="277"/>
        <end position="286"/>
    </location>
</feature>
<feature type="coiled-coil region" evidence="1">
    <location>
        <begin position="161"/>
        <end position="188"/>
    </location>
</feature>